<comment type="similarity">
    <text evidence="2">Belongs to the major facilitator superfamily. Monocarboxylate porter (TC 2.A.1.13) family.</text>
</comment>
<dbReference type="InterPro" id="IPR011701">
    <property type="entry name" value="MFS"/>
</dbReference>
<dbReference type="InterPro" id="IPR050327">
    <property type="entry name" value="Proton-linked_MCT"/>
</dbReference>
<dbReference type="OrthoDB" id="6509908at2759"/>
<evidence type="ECO:0000256" key="1">
    <source>
        <dbReference type="ARBA" id="ARBA00004141"/>
    </source>
</evidence>
<dbReference type="PANTHER" id="PTHR11360">
    <property type="entry name" value="MONOCARBOXYLATE TRANSPORTER"/>
    <property type="match status" value="1"/>
</dbReference>
<gene>
    <name evidence="4" type="ORF">AMATHDRAFT_102787</name>
</gene>
<sequence>PDGGFRAWLIVFGVSSALTVIFGFLNSWGVFQAYYQSTLLPHSSPSSMYYALIFLPALLVGRLFDLGYFRIVFVSSSALLIAATFLVAECKEYWQFLLCQGLAVGIGCGGIWGPTTAVIAHWFKRRRGLAMGCVSAGSSFGGALLPVA</sequence>
<dbReference type="Gene3D" id="1.20.1250.20">
    <property type="entry name" value="MFS general substrate transporter like domains"/>
    <property type="match status" value="1"/>
</dbReference>
<dbReference type="GO" id="GO:0022857">
    <property type="term" value="F:transmembrane transporter activity"/>
    <property type="evidence" value="ECO:0007669"/>
    <property type="project" value="InterPro"/>
</dbReference>
<dbReference type="EMBL" id="KZ302237">
    <property type="protein sequence ID" value="PFH46091.1"/>
    <property type="molecule type" value="Genomic_DNA"/>
</dbReference>
<dbReference type="Proteomes" id="UP000242287">
    <property type="component" value="Unassembled WGS sequence"/>
</dbReference>
<name>A0A2A9NCV5_9AGAR</name>
<feature type="transmembrane region" description="Helical" evidence="3">
    <location>
        <begin position="94"/>
        <end position="123"/>
    </location>
</feature>
<evidence type="ECO:0000313" key="4">
    <source>
        <dbReference type="EMBL" id="PFH46091.1"/>
    </source>
</evidence>
<evidence type="ECO:0000313" key="5">
    <source>
        <dbReference type="Proteomes" id="UP000242287"/>
    </source>
</evidence>
<feature type="non-terminal residue" evidence="4">
    <location>
        <position position="1"/>
    </location>
</feature>
<proteinExistence type="inferred from homology"/>
<dbReference type="PANTHER" id="PTHR11360:SF234">
    <property type="entry name" value="MFS-TYPE TRANSPORTER DBAD-RELATED"/>
    <property type="match status" value="1"/>
</dbReference>
<keyword evidence="3" id="KW-0472">Membrane</keyword>
<evidence type="ECO:0008006" key="6">
    <source>
        <dbReference type="Google" id="ProtNLM"/>
    </source>
</evidence>
<keyword evidence="5" id="KW-1185">Reference proteome</keyword>
<dbReference type="SUPFAM" id="SSF103473">
    <property type="entry name" value="MFS general substrate transporter"/>
    <property type="match status" value="1"/>
</dbReference>
<comment type="subcellular location">
    <subcellularLocation>
        <location evidence="1">Membrane</location>
        <topology evidence="1">Multi-pass membrane protein</topology>
    </subcellularLocation>
</comment>
<evidence type="ECO:0000256" key="3">
    <source>
        <dbReference type="SAM" id="Phobius"/>
    </source>
</evidence>
<dbReference type="InterPro" id="IPR036259">
    <property type="entry name" value="MFS_trans_sf"/>
</dbReference>
<feature type="transmembrane region" description="Helical" evidence="3">
    <location>
        <begin position="71"/>
        <end position="88"/>
    </location>
</feature>
<protein>
    <recommendedName>
        <fullName evidence="6">Major facilitator superfamily (MFS) profile domain-containing protein</fullName>
    </recommendedName>
</protein>
<dbReference type="Pfam" id="PF07690">
    <property type="entry name" value="MFS_1"/>
    <property type="match status" value="1"/>
</dbReference>
<keyword evidence="3" id="KW-1133">Transmembrane helix</keyword>
<organism evidence="4 5">
    <name type="scientific">Amanita thiersii Skay4041</name>
    <dbReference type="NCBI Taxonomy" id="703135"/>
    <lineage>
        <taxon>Eukaryota</taxon>
        <taxon>Fungi</taxon>
        <taxon>Dikarya</taxon>
        <taxon>Basidiomycota</taxon>
        <taxon>Agaricomycotina</taxon>
        <taxon>Agaricomycetes</taxon>
        <taxon>Agaricomycetidae</taxon>
        <taxon>Agaricales</taxon>
        <taxon>Pluteineae</taxon>
        <taxon>Amanitaceae</taxon>
        <taxon>Amanita</taxon>
    </lineage>
</organism>
<dbReference type="AlphaFoldDB" id="A0A2A9NCV5"/>
<keyword evidence="3" id="KW-0812">Transmembrane</keyword>
<feature type="transmembrane region" description="Helical" evidence="3">
    <location>
        <begin position="48"/>
        <end position="64"/>
    </location>
</feature>
<accession>A0A2A9NCV5</accession>
<feature type="transmembrane region" description="Helical" evidence="3">
    <location>
        <begin position="7"/>
        <end position="28"/>
    </location>
</feature>
<dbReference type="GO" id="GO:0016020">
    <property type="term" value="C:membrane"/>
    <property type="evidence" value="ECO:0007669"/>
    <property type="project" value="UniProtKB-SubCell"/>
</dbReference>
<reference evidence="4 5" key="1">
    <citation type="submission" date="2014-02" db="EMBL/GenBank/DDBJ databases">
        <title>Transposable element dynamics among asymbiotic and ectomycorrhizal Amanita fungi.</title>
        <authorList>
            <consortium name="DOE Joint Genome Institute"/>
            <person name="Hess J."/>
            <person name="Skrede I."/>
            <person name="Wolfe B."/>
            <person name="LaButti K."/>
            <person name="Ohm R.A."/>
            <person name="Grigoriev I.V."/>
            <person name="Pringle A."/>
        </authorList>
    </citation>
    <scope>NUCLEOTIDE SEQUENCE [LARGE SCALE GENOMIC DNA]</scope>
    <source>
        <strain evidence="4 5">SKay4041</strain>
    </source>
</reference>
<evidence type="ECO:0000256" key="2">
    <source>
        <dbReference type="ARBA" id="ARBA00006727"/>
    </source>
</evidence>
<feature type="non-terminal residue" evidence="4">
    <location>
        <position position="148"/>
    </location>
</feature>